<keyword evidence="2" id="KW-0808">Transferase</keyword>
<keyword evidence="2" id="KW-0489">Methyltransferase</keyword>
<dbReference type="GO" id="GO:0032259">
    <property type="term" value="P:methylation"/>
    <property type="evidence" value="ECO:0007669"/>
    <property type="project" value="UniProtKB-KW"/>
</dbReference>
<dbReference type="InterPro" id="IPR029063">
    <property type="entry name" value="SAM-dependent_MTases_sf"/>
</dbReference>
<organism evidence="2">
    <name type="scientific">Aneurinibacillus thermoaerophilus</name>
    <dbReference type="NCBI Taxonomy" id="143495"/>
    <lineage>
        <taxon>Bacteria</taxon>
        <taxon>Bacillati</taxon>
        <taxon>Bacillota</taxon>
        <taxon>Bacilli</taxon>
        <taxon>Bacillales</taxon>
        <taxon>Paenibacillaceae</taxon>
        <taxon>Aneurinibacillus group</taxon>
        <taxon>Aneurinibacillus</taxon>
    </lineage>
</organism>
<dbReference type="CDD" id="cd02440">
    <property type="entry name" value="AdoMet_MTases"/>
    <property type="match status" value="1"/>
</dbReference>
<evidence type="ECO:0000313" key="2">
    <source>
        <dbReference type="EMBL" id="AAS49126.1"/>
    </source>
</evidence>
<gene>
    <name evidence="2" type="primary">wsdD</name>
</gene>
<accession>Q7BGF6</accession>
<dbReference type="GO" id="GO:0008757">
    <property type="term" value="F:S-adenosylmethionine-dependent methyltransferase activity"/>
    <property type="evidence" value="ECO:0007669"/>
    <property type="project" value="InterPro"/>
</dbReference>
<dbReference type="Gene3D" id="3.40.50.150">
    <property type="entry name" value="Vaccinia Virus protein VP39"/>
    <property type="match status" value="1"/>
</dbReference>
<feature type="domain" description="Methyltransferase type 11" evidence="1">
    <location>
        <begin position="74"/>
        <end position="174"/>
    </location>
</feature>
<protein>
    <submittedName>
        <fullName evidence="2">Putative methyltransferase</fullName>
    </submittedName>
</protein>
<reference evidence="2" key="3">
    <citation type="journal article" date="2008" name="Carbohydr. Res.">
        <title>S-layer nanoglycobiology of bacteria.</title>
        <authorList>
            <person name="Messner P."/>
            <person name="Steiner K."/>
            <person name="Zarschler K."/>
            <person name="Schaffer C."/>
        </authorList>
    </citation>
    <scope>NUCLEOTIDE SEQUENCE</scope>
    <source>
        <strain evidence="2">DSM 10155/G+</strain>
    </source>
</reference>
<dbReference type="InterPro" id="IPR013216">
    <property type="entry name" value="Methyltransf_11"/>
</dbReference>
<dbReference type="EMBL" id="AF324836">
    <property type="protein sequence ID" value="AAS49126.1"/>
    <property type="molecule type" value="Genomic_DNA"/>
</dbReference>
<dbReference type="Pfam" id="PF08241">
    <property type="entry name" value="Methyltransf_11"/>
    <property type="match status" value="1"/>
</dbReference>
<dbReference type="PANTHER" id="PTHR43861">
    <property type="entry name" value="TRANS-ACONITATE 2-METHYLTRANSFERASE-RELATED"/>
    <property type="match status" value="1"/>
</dbReference>
<reference evidence="2" key="2">
    <citation type="journal article" date="2004" name="Glycoconj. J.">
        <title>Genetic organization of chromosomal S-layer glycan biosynthesis loci of Bacillaceae.</title>
        <authorList>
            <person name="Novotny R."/>
            <person name="Pfoestl A."/>
            <person name="Messner P."/>
            <person name="Schaffer C."/>
        </authorList>
    </citation>
    <scope>NUCLEOTIDE SEQUENCE</scope>
    <source>
        <strain evidence="2">DSM 10155/G+</strain>
    </source>
</reference>
<proteinExistence type="predicted"/>
<evidence type="ECO:0000259" key="1">
    <source>
        <dbReference type="Pfam" id="PF08241"/>
    </source>
</evidence>
<sequence>MKIGNVKLNLQFYTGSDKYSDGDIENTILEIVKEYDDFTEILVADNRWPILYHLSPIRRNLLEWFDFGKESTVLEIGAGCGALTGLLCEKAGQVVAVELSKRRAEIIGNRHKQHNNLEIVIGNLNDIVFKEQFDFITLIGVLEYAGQFTEGRNPYRDFLLKISKLLKPGGKLIVAIENKFGLKYWAGAPEDHTGNIFEGLEGYPKNRRIRTFGKVELTQLLKESGYCNLDYYYPFPDYKLPTEIFSDAHTPSLGEIRNHFPSYDRDRLCLFNEKLVLENIILNKQFDFFANSFLVICESRSI</sequence>
<dbReference type="SUPFAM" id="SSF53335">
    <property type="entry name" value="S-adenosyl-L-methionine-dependent methyltransferases"/>
    <property type="match status" value="1"/>
</dbReference>
<name>Q7BGF6_ANETH</name>
<reference evidence="2" key="1">
    <citation type="journal article" date="2004" name="Glycobiology">
        <title>Surface-layer glycoproteins: an example for the diversity of bacterial glycosylation with promising impacts on nanobiotechnology.</title>
        <authorList>
            <person name="Schaffer C."/>
            <person name="Messner P."/>
        </authorList>
    </citation>
    <scope>NUCLEOTIDE SEQUENCE</scope>
    <source>
        <strain evidence="2">DSM 10155/G+</strain>
    </source>
</reference>
<dbReference type="AlphaFoldDB" id="Q7BGF6"/>